<dbReference type="AlphaFoldDB" id="F9D792"/>
<organism evidence="3 4">
    <name type="scientific">Prevotella dentalis (strain ATCC 49559 / DSM 3688 / JCM 13448 / NCTC 12043 / ES 2772)</name>
    <name type="common">Mitsuokella dentalis</name>
    <dbReference type="NCBI Taxonomy" id="908937"/>
    <lineage>
        <taxon>Bacteria</taxon>
        <taxon>Pseudomonadati</taxon>
        <taxon>Bacteroidota</taxon>
        <taxon>Bacteroidia</taxon>
        <taxon>Bacteroidales</taxon>
        <taxon>Prevotellaceae</taxon>
        <taxon>Prevotella</taxon>
    </lineage>
</organism>
<name>F9D792_PREDD</name>
<dbReference type="RefSeq" id="WP_005847869.1">
    <property type="nucleotide sequence ID" value="NC_019968.1"/>
</dbReference>
<evidence type="ECO:0000313" key="4">
    <source>
        <dbReference type="Proteomes" id="UP000007820"/>
    </source>
</evidence>
<evidence type="ECO:0000313" key="3">
    <source>
        <dbReference type="EMBL" id="EGQ11458.1"/>
    </source>
</evidence>
<evidence type="ECO:0000313" key="5">
    <source>
        <dbReference type="Proteomes" id="UP000010862"/>
    </source>
</evidence>
<sequence length="319" mass="35564">MKEVVINTSGLNCYGFRVLTSGIDLQQYQKNPVLLWMHRRCFDGDTMPIGRVENLRVDGDSLIGTPVFDGNDEFAKKIEDKWENGFLRMASPSLERIEVSDAPEYLLPGQRRATVTRSKLLEVSIVDIGGNDDALQLYNAKGELIQLAAGKDNEEVPLLRPDERKEVEPNNNDKMEKELLDQLGLPETATAQDAVQRIKLLKEKADKAGEIELASINAVVDHAISERRITADKKDHFISMGKAVGVESLQETLNLMHPMQKPTEVIQTGNDLLGAGQPKEYVKLSEVPADELVVMRKQDPAKYASLYKAEYGVDCVLES</sequence>
<proteinExistence type="predicted"/>
<evidence type="ECO:0008006" key="6">
    <source>
        <dbReference type="Google" id="ProtNLM"/>
    </source>
</evidence>
<dbReference type="EMBL" id="CP003369">
    <property type="protein sequence ID" value="AGB29746.1"/>
    <property type="molecule type" value="Genomic_DNA"/>
</dbReference>
<dbReference type="PATRIC" id="fig|908937.9.peg.2642"/>
<accession>F9D792</accession>
<gene>
    <name evidence="1" type="ordered locus">Prede_2501</name>
    <name evidence="2" type="ordered locus">Prede_2588</name>
    <name evidence="3" type="ORF">HMPREF9136_2720</name>
</gene>
<keyword evidence="5" id="KW-1185">Reference proteome</keyword>
<dbReference type="STRING" id="908937.Prede_2501"/>
<reference evidence="1" key="2">
    <citation type="submission" date="2012-02" db="EMBL/GenBank/DDBJ databases">
        <title>Complete sequence of chromosome 2 of Prevotella dentalis DSM 3688.</title>
        <authorList>
            <consortium name="US DOE Joint Genome Institute (JGI-PGF)"/>
            <person name="Lucas S."/>
            <person name="Copeland A."/>
            <person name="Lapidus A."/>
            <person name="Glavina del Rio T."/>
            <person name="Dalin E."/>
            <person name="Tice H."/>
            <person name="Bruce D."/>
            <person name="Goodwin L."/>
            <person name="Pitluck S."/>
            <person name="Peters L."/>
            <person name="Mikhailova N."/>
            <person name="Chertkov O."/>
            <person name="Kyrpides N."/>
            <person name="Mavromatis K."/>
            <person name="Ivanova N."/>
            <person name="Brettin T."/>
            <person name="Detter J.C."/>
            <person name="Han C."/>
            <person name="Larimer F."/>
            <person name="Land M."/>
            <person name="Hauser L."/>
            <person name="Markowitz V."/>
            <person name="Cheng J.-F."/>
            <person name="Hugenholtz P."/>
            <person name="Woyke T."/>
            <person name="Wu D."/>
            <person name="Gronow S."/>
            <person name="Wellnitz S."/>
            <person name="Brambilla E."/>
            <person name="Klenk H.-P."/>
            <person name="Eisen J.A."/>
        </authorList>
    </citation>
    <scope>NUCLEOTIDE SEQUENCE</scope>
    <source>
        <strain evidence="1">DSM 3688</strain>
    </source>
</reference>
<dbReference type="OrthoDB" id="1064922at2"/>
<dbReference type="HOGENOM" id="CLU_073787_0_0_10"/>
<protein>
    <recommendedName>
        <fullName evidence="6">Mu-like prophage I protein</fullName>
    </recommendedName>
</protein>
<dbReference type="KEGG" id="pdt:Prede_2588"/>
<dbReference type="KEGG" id="pdt:Prede_2501"/>
<dbReference type="EMBL" id="AFPW01000053">
    <property type="protein sequence ID" value="EGQ11458.1"/>
    <property type="molecule type" value="Genomic_DNA"/>
</dbReference>
<dbReference type="eggNOG" id="COG3740">
    <property type="taxonomic scope" value="Bacteria"/>
</dbReference>
<dbReference type="EMBL" id="CP003369">
    <property type="protein sequence ID" value="AGB29823.1"/>
    <property type="molecule type" value="Genomic_DNA"/>
</dbReference>
<dbReference type="Proteomes" id="UP000007820">
    <property type="component" value="Unassembled WGS sequence"/>
</dbReference>
<reference evidence="3 4" key="1">
    <citation type="submission" date="2011-04" db="EMBL/GenBank/DDBJ databases">
        <authorList>
            <person name="Muzny D."/>
            <person name="Qin X."/>
            <person name="Deng J."/>
            <person name="Jiang H."/>
            <person name="Liu Y."/>
            <person name="Qu J."/>
            <person name="Song X.-Z."/>
            <person name="Zhang L."/>
            <person name="Thornton R."/>
            <person name="Coyle M."/>
            <person name="Francisco L."/>
            <person name="Jackson L."/>
            <person name="Javaid M."/>
            <person name="Korchina V."/>
            <person name="Kovar C."/>
            <person name="Mata R."/>
            <person name="Mathew T."/>
            <person name="Ngo R."/>
            <person name="Nguyen L."/>
            <person name="Nguyen N."/>
            <person name="Okwuonu G."/>
            <person name="Ongeri F."/>
            <person name="Pham C."/>
            <person name="Simmons D."/>
            <person name="Wilczek-Boney K."/>
            <person name="Hale W."/>
            <person name="Jakkamsetti A."/>
            <person name="Pham P."/>
            <person name="Ruth R."/>
            <person name="San Lucas F."/>
            <person name="Warren J."/>
            <person name="Zhang J."/>
            <person name="Zhao Z."/>
            <person name="Zhou C."/>
            <person name="Zhu D."/>
            <person name="Lee S."/>
            <person name="Bess C."/>
            <person name="Blankenburg K."/>
            <person name="Forbes L."/>
            <person name="Fu Q."/>
            <person name="Gubbala S."/>
            <person name="Hirani K."/>
            <person name="Jayaseelan J.C."/>
            <person name="Lara F."/>
            <person name="Munidasa M."/>
            <person name="Palculict T."/>
            <person name="Patil S."/>
            <person name="Pu L.-L."/>
            <person name="Saada N."/>
            <person name="Tang L."/>
            <person name="Weissenberger G."/>
            <person name="Zhu Y."/>
            <person name="Hemphill L."/>
            <person name="Shang Y."/>
            <person name="Youmans B."/>
            <person name="Ayvaz T."/>
            <person name="Ross M."/>
            <person name="Santibanez J."/>
            <person name="Aqrawi P."/>
            <person name="Gross S."/>
            <person name="Joshi V."/>
            <person name="Fowler G."/>
            <person name="Nazareth L."/>
            <person name="Reid J."/>
            <person name="Worley K."/>
            <person name="Petrosino J."/>
            <person name="Highlander S."/>
            <person name="Gibbs R."/>
        </authorList>
    </citation>
    <scope>NUCLEOTIDE SEQUENCE [LARGE SCALE GENOMIC DNA]</scope>
    <source>
        <strain evidence="3 4">DSM 3688</strain>
    </source>
</reference>
<evidence type="ECO:0000313" key="1">
    <source>
        <dbReference type="EMBL" id="AGB29746.1"/>
    </source>
</evidence>
<dbReference type="Proteomes" id="UP000010862">
    <property type="component" value="Chromosome 2"/>
</dbReference>
<evidence type="ECO:0000313" key="2">
    <source>
        <dbReference type="EMBL" id="AGB29823.1"/>
    </source>
</evidence>